<feature type="region of interest" description="Disordered" evidence="1">
    <location>
        <begin position="744"/>
        <end position="797"/>
    </location>
</feature>
<feature type="compositionally biased region" description="Pro residues" evidence="1">
    <location>
        <begin position="192"/>
        <end position="210"/>
    </location>
</feature>
<feature type="compositionally biased region" description="Low complexity" evidence="1">
    <location>
        <begin position="773"/>
        <end position="792"/>
    </location>
</feature>
<feature type="compositionally biased region" description="Basic and acidic residues" evidence="1">
    <location>
        <begin position="494"/>
        <end position="522"/>
    </location>
</feature>
<feature type="region of interest" description="Disordered" evidence="1">
    <location>
        <begin position="409"/>
        <end position="441"/>
    </location>
</feature>
<feature type="region of interest" description="Disordered" evidence="1">
    <location>
        <begin position="1"/>
        <end position="23"/>
    </location>
</feature>
<feature type="compositionally biased region" description="Basic and acidic residues" evidence="1">
    <location>
        <begin position="871"/>
        <end position="881"/>
    </location>
</feature>
<feature type="region of interest" description="Disordered" evidence="1">
    <location>
        <begin position="844"/>
        <end position="991"/>
    </location>
</feature>
<feature type="region of interest" description="Disordered" evidence="1">
    <location>
        <begin position="1098"/>
        <end position="1119"/>
    </location>
</feature>
<dbReference type="Proteomes" id="UP000467700">
    <property type="component" value="Unassembled WGS sequence"/>
</dbReference>
<reference evidence="2 3" key="1">
    <citation type="submission" date="2020-01" db="EMBL/GenBank/DDBJ databases">
        <authorList>
            <person name="Gupta K D."/>
        </authorList>
    </citation>
    <scope>NUCLEOTIDE SEQUENCE [LARGE SCALE GENOMIC DNA]</scope>
</reference>
<organism evidence="2 3">
    <name type="scientific">Cyclocybe aegerita</name>
    <name type="common">Black poplar mushroom</name>
    <name type="synonym">Agrocybe aegerita</name>
    <dbReference type="NCBI Taxonomy" id="1973307"/>
    <lineage>
        <taxon>Eukaryota</taxon>
        <taxon>Fungi</taxon>
        <taxon>Dikarya</taxon>
        <taxon>Basidiomycota</taxon>
        <taxon>Agaricomycotina</taxon>
        <taxon>Agaricomycetes</taxon>
        <taxon>Agaricomycetidae</taxon>
        <taxon>Agaricales</taxon>
        <taxon>Agaricineae</taxon>
        <taxon>Bolbitiaceae</taxon>
        <taxon>Cyclocybe</taxon>
    </lineage>
</organism>
<feature type="compositionally biased region" description="Basic and acidic residues" evidence="1">
    <location>
        <begin position="165"/>
        <end position="179"/>
    </location>
</feature>
<evidence type="ECO:0000313" key="3">
    <source>
        <dbReference type="Proteomes" id="UP000467700"/>
    </source>
</evidence>
<feature type="compositionally biased region" description="Low complexity" evidence="1">
    <location>
        <begin position="917"/>
        <end position="940"/>
    </location>
</feature>
<feature type="compositionally biased region" description="Polar residues" evidence="1">
    <location>
        <begin position="136"/>
        <end position="155"/>
    </location>
</feature>
<feature type="region of interest" description="Disordered" evidence="1">
    <location>
        <begin position="42"/>
        <end position="231"/>
    </location>
</feature>
<keyword evidence="3" id="KW-1185">Reference proteome</keyword>
<accession>A0A8S0VV20</accession>
<feature type="compositionally biased region" description="Low complexity" evidence="1">
    <location>
        <begin position="850"/>
        <end position="870"/>
    </location>
</feature>
<proteinExistence type="predicted"/>
<evidence type="ECO:0000313" key="2">
    <source>
        <dbReference type="EMBL" id="CAA7263100.1"/>
    </source>
</evidence>
<feature type="compositionally biased region" description="Low complexity" evidence="1">
    <location>
        <begin position="574"/>
        <end position="594"/>
    </location>
</feature>
<name>A0A8S0VV20_CYCAE</name>
<feature type="region of interest" description="Disordered" evidence="1">
    <location>
        <begin position="574"/>
        <end position="628"/>
    </location>
</feature>
<feature type="compositionally biased region" description="Acidic residues" evidence="1">
    <location>
        <begin position="982"/>
        <end position="991"/>
    </location>
</feature>
<dbReference type="OrthoDB" id="3026076at2759"/>
<feature type="region of interest" description="Disordered" evidence="1">
    <location>
        <begin position="486"/>
        <end position="556"/>
    </location>
</feature>
<dbReference type="AlphaFoldDB" id="A0A8S0VV20"/>
<dbReference type="EMBL" id="CACVBS010000038">
    <property type="protein sequence ID" value="CAA7263100.1"/>
    <property type="molecule type" value="Genomic_DNA"/>
</dbReference>
<gene>
    <name evidence="2" type="ORF">AAE3_LOCUS5444</name>
</gene>
<feature type="compositionally biased region" description="Basic and acidic residues" evidence="1">
    <location>
        <begin position="942"/>
        <end position="951"/>
    </location>
</feature>
<comment type="caution">
    <text evidence="2">The sequence shown here is derived from an EMBL/GenBank/DDBJ whole genome shotgun (WGS) entry which is preliminary data.</text>
</comment>
<feature type="compositionally biased region" description="Basic residues" evidence="1">
    <location>
        <begin position="108"/>
        <end position="118"/>
    </location>
</feature>
<protein>
    <submittedName>
        <fullName evidence="2">Uncharacterized protein</fullName>
    </submittedName>
</protein>
<evidence type="ECO:0000256" key="1">
    <source>
        <dbReference type="SAM" id="MobiDB-lite"/>
    </source>
</evidence>
<feature type="compositionally biased region" description="Acidic residues" evidence="1">
    <location>
        <begin position="595"/>
        <end position="605"/>
    </location>
</feature>
<sequence length="1161" mass="122358">MAHLHPHPTLDIDIDSPASASSSTLITPLPLPLNSLAHKVSSPDLGASPQVRTVNNTRKRPSLSLSLGSGGRVGEGRGGRGETRVSGVMGAAPEGRMSGKGFIEPHKSHLPRRARTTVRRGTTVASNGVDGGGVRVTSTPARRTVQHLQSPTEASTVAPLDLDVDNDHGRERDGERGEDPLQTGLTTLTEPPTSPALPGPPYTSIPPTPTPGQGSYAPTTPTPPHDAHVVGPTRSTIISNTIDAVLASAQAQSALDAADGKGRGMNTSHHHPALGLTMSLAAIANSSSKLPPPGIGVGVGVGGQPPPPRSQPPGQYHLMSLSLSQNAAAATVGSPVPHSSGVFATPGVSGMPGLAPTTTPGYGTGQGQGTPAPTRGYGPASPGPALALAPVGVTPATAGVIRFRERDEGRLRTPARAQSTSRPPTRIKRHGSASRTRELTTDDLRRMARVERERRRGRACVQRVGAGMGGGRVEVGFLEEEWDLEGGWFEGDEGETKGEGDEGESRVEEERGRSRSRSRDGGADGADGAVEGAVGEGGEGQEERGRGRKDKGKGKGKAPYILIKVLGAPSSLRKLSASSSSSSSGLSSSSSSSDSDNDNENDADTDSNATSNPPLRPHRPKTLRLPLPSERSAYIDGVPSLSPSQLREACDFIGSWVHPSPDGVEGRERRKLGGRVRVRVRVLAPRWRPEEAMGVVLCYLAGRWEVEDGVEEDTASRSPEGEIVSPRVNDLVYFAPGSILPSDCLPGGVNDEREPISSSSSNPVPQPNPDAASPSSVTSPTSTPIPTSTSPSAHLPTPDVYTYSALHILAMRLLDDDSKWMGRGALYEARIRQQERAEEDVFGSFPLDVPAPSASSPDANTTTTTNTENGVHADADAHADEGEVEGGGGSDADTICSSTEDGRDRRGRRHAREGAEWRLALRSASAPAPSHAVSLSLLRGNGKREGEEREGRRRRAKTRERGGLGTSTRKPRKVEEGRMGEDGEDDGLEEEEEEWTGLQDAWRGVLSYDGLVRLAGVLYGEGTKVALTTLDAASGSILSTNILQDPQNPCGNISEAIGDADLTPSGDQLVLVFGDGQVTVLNVDDYLENGFRSVTNSEGKITTHPFPETPLSTRKNKKERKAHEEGYWSWVDKAYYGDGQVVLRPGVGEKKPTGFAVASWK</sequence>
<feature type="compositionally biased region" description="Basic and acidic residues" evidence="1">
    <location>
        <begin position="74"/>
        <end position="83"/>
    </location>
</feature>
<feature type="compositionally biased region" description="Basic residues" evidence="1">
    <location>
        <begin position="546"/>
        <end position="556"/>
    </location>
</feature>